<dbReference type="Pfam" id="PF00441">
    <property type="entry name" value="Acyl-CoA_dh_1"/>
    <property type="match status" value="1"/>
</dbReference>
<comment type="caution">
    <text evidence="8">The sequence shown here is derived from an EMBL/GenBank/DDBJ whole genome shotgun (WGS) entry which is preliminary data.</text>
</comment>
<protein>
    <submittedName>
        <fullName evidence="8">Acyl-CoA dehydrogenase</fullName>
    </submittedName>
</protein>
<dbReference type="InterPro" id="IPR037069">
    <property type="entry name" value="AcylCoA_DH/ox_N_sf"/>
</dbReference>
<comment type="similarity">
    <text evidence="2">Belongs to the acyl-CoA dehydrogenase family.</text>
</comment>
<dbReference type="EMBL" id="QXGH01000018">
    <property type="protein sequence ID" value="RHW26251.1"/>
    <property type="molecule type" value="Genomic_DNA"/>
</dbReference>
<evidence type="ECO:0000256" key="2">
    <source>
        <dbReference type="ARBA" id="ARBA00009347"/>
    </source>
</evidence>
<evidence type="ECO:0000259" key="6">
    <source>
        <dbReference type="Pfam" id="PF00441"/>
    </source>
</evidence>
<dbReference type="Gene3D" id="1.20.140.10">
    <property type="entry name" value="Butyryl-CoA Dehydrogenase, subunit A, domain 3"/>
    <property type="match status" value="1"/>
</dbReference>
<dbReference type="SUPFAM" id="SSF47203">
    <property type="entry name" value="Acyl-CoA dehydrogenase C-terminal domain-like"/>
    <property type="match status" value="1"/>
</dbReference>
<keyword evidence="3" id="KW-0285">Flavoprotein</keyword>
<dbReference type="InterPro" id="IPR009100">
    <property type="entry name" value="AcylCoA_DH/oxidase_NM_dom_sf"/>
</dbReference>
<dbReference type="RefSeq" id="WP_118926037.1">
    <property type="nucleotide sequence ID" value="NZ_QXGH01000018.1"/>
</dbReference>
<evidence type="ECO:0000256" key="4">
    <source>
        <dbReference type="ARBA" id="ARBA00022827"/>
    </source>
</evidence>
<dbReference type="GO" id="GO:0050660">
    <property type="term" value="F:flavin adenine dinucleotide binding"/>
    <property type="evidence" value="ECO:0007669"/>
    <property type="project" value="InterPro"/>
</dbReference>
<dbReference type="Pfam" id="PF02771">
    <property type="entry name" value="Acyl-CoA_dh_N"/>
    <property type="match status" value="1"/>
</dbReference>
<dbReference type="InterPro" id="IPR046373">
    <property type="entry name" value="Acyl-CoA_Oxase/DH_mid-dom_sf"/>
</dbReference>
<evidence type="ECO:0000313" key="8">
    <source>
        <dbReference type="EMBL" id="RHW26251.1"/>
    </source>
</evidence>
<dbReference type="Gene3D" id="2.40.110.10">
    <property type="entry name" value="Butyryl-CoA Dehydrogenase, subunit A, domain 2"/>
    <property type="match status" value="1"/>
</dbReference>
<feature type="domain" description="Acyl-CoA dehydrogenase/oxidase C-terminal" evidence="6">
    <location>
        <begin position="228"/>
        <end position="343"/>
    </location>
</feature>
<evidence type="ECO:0000313" key="9">
    <source>
        <dbReference type="Proteomes" id="UP000283644"/>
    </source>
</evidence>
<evidence type="ECO:0000256" key="5">
    <source>
        <dbReference type="ARBA" id="ARBA00023002"/>
    </source>
</evidence>
<evidence type="ECO:0000256" key="1">
    <source>
        <dbReference type="ARBA" id="ARBA00001974"/>
    </source>
</evidence>
<name>A0A417Y0Y9_9ACTN</name>
<evidence type="ECO:0000256" key="3">
    <source>
        <dbReference type="ARBA" id="ARBA00022630"/>
    </source>
</evidence>
<keyword evidence="4" id="KW-0274">FAD</keyword>
<keyword evidence="9" id="KW-1185">Reference proteome</keyword>
<evidence type="ECO:0000259" key="7">
    <source>
        <dbReference type="Pfam" id="PF02771"/>
    </source>
</evidence>
<dbReference type="SUPFAM" id="SSF56645">
    <property type="entry name" value="Acyl-CoA dehydrogenase NM domain-like"/>
    <property type="match status" value="1"/>
</dbReference>
<dbReference type="Proteomes" id="UP000283644">
    <property type="component" value="Unassembled WGS sequence"/>
</dbReference>
<keyword evidence="5" id="KW-0560">Oxidoreductase</keyword>
<dbReference type="InterPro" id="IPR036250">
    <property type="entry name" value="AcylCo_DH-like_C"/>
</dbReference>
<dbReference type="Gene3D" id="1.10.540.10">
    <property type="entry name" value="Acyl-CoA dehydrogenase/oxidase, N-terminal domain"/>
    <property type="match status" value="1"/>
</dbReference>
<gene>
    <name evidence="8" type="ORF">D0Z08_14875</name>
</gene>
<dbReference type="PANTHER" id="PTHR43884:SF20">
    <property type="entry name" value="ACYL-COA DEHYDROGENASE FADE28"/>
    <property type="match status" value="1"/>
</dbReference>
<dbReference type="InterPro" id="IPR009075">
    <property type="entry name" value="AcylCo_DH/oxidase_C"/>
</dbReference>
<organism evidence="8 9">
    <name type="scientific">Nocardioides immobilis</name>
    <dbReference type="NCBI Taxonomy" id="2049295"/>
    <lineage>
        <taxon>Bacteria</taxon>
        <taxon>Bacillati</taxon>
        <taxon>Actinomycetota</taxon>
        <taxon>Actinomycetes</taxon>
        <taxon>Propionibacteriales</taxon>
        <taxon>Nocardioidaceae</taxon>
        <taxon>Nocardioides</taxon>
    </lineage>
</organism>
<proteinExistence type="inferred from homology"/>
<dbReference type="InterPro" id="IPR013786">
    <property type="entry name" value="AcylCoA_DH/ox_N"/>
</dbReference>
<accession>A0A417Y0Y9</accession>
<dbReference type="GO" id="GO:0003995">
    <property type="term" value="F:acyl-CoA dehydrogenase activity"/>
    <property type="evidence" value="ECO:0007669"/>
    <property type="project" value="TreeGrafter"/>
</dbReference>
<dbReference type="CDD" id="cd00567">
    <property type="entry name" value="ACAD"/>
    <property type="match status" value="1"/>
</dbReference>
<dbReference type="PANTHER" id="PTHR43884">
    <property type="entry name" value="ACYL-COA DEHYDROGENASE"/>
    <property type="match status" value="1"/>
</dbReference>
<comment type="cofactor">
    <cofactor evidence="1">
        <name>FAD</name>
        <dbReference type="ChEBI" id="CHEBI:57692"/>
    </cofactor>
</comment>
<reference evidence="8 9" key="1">
    <citation type="submission" date="2018-09" db="EMBL/GenBank/DDBJ databases">
        <title>Genome sequencing of Nocardioides immobilis CCTCC AB 2017083 for comparison to Nocardioides silvaticus.</title>
        <authorList>
            <person name="Li C."/>
            <person name="Wang G."/>
        </authorList>
    </citation>
    <scope>NUCLEOTIDE SEQUENCE [LARGE SCALE GENOMIC DNA]</scope>
    <source>
        <strain evidence="8 9">CCTCC AB 2017083</strain>
    </source>
</reference>
<dbReference type="AlphaFoldDB" id="A0A417Y0Y9"/>
<dbReference type="OrthoDB" id="7328575at2"/>
<feature type="domain" description="Acyl-CoA dehydrogenase/oxidase N-terminal" evidence="7">
    <location>
        <begin position="7"/>
        <end position="116"/>
    </location>
</feature>
<sequence>MRFDLSSEQQALRDATRGLLERCASSHRAAMVDGDNSFDAECWRRASDELGLPGVAVPEEHDGAGGSVVDAAVVLEEAGRTLSVLPLWTSIGAGRILGSLAAPDLGAELLAQVAAGTAIPGWIGLHSARTVEAAASASDGHVVNGRTTHVVGGDWMTQVLVIAKTADGLGLFLVPTDTAGVTVTAERAVDLTRQLVSMSFADAPATLLSPGPIETASLVRVRAEIATLLAAEQVGTAQGALDMAVAYAKTRQQFGRAIGSFQSLKHLLADAYVDVETARDTTRYAAWTLSVDREDPALMALVTRAGVTPRAQRVCATALQVFGGIGYTWEHDAHLYYRRALSAAHLLTEVNHDLDGIADTIGLADELP</sequence>